<proteinExistence type="predicted"/>
<gene>
    <name evidence="1" type="ORF">U5817_17270</name>
</gene>
<reference evidence="1 2" key="1">
    <citation type="submission" date="2023-12" db="EMBL/GenBank/DDBJ databases">
        <title>A. evansii MAY27, complete genome.</title>
        <authorList>
            <person name="Wang Y."/>
        </authorList>
    </citation>
    <scope>NUCLEOTIDE SEQUENCE [LARGE SCALE GENOMIC DNA]</scope>
    <source>
        <strain evidence="1 2">MAY27</strain>
    </source>
</reference>
<dbReference type="EMBL" id="CP141259">
    <property type="protein sequence ID" value="WRL44952.1"/>
    <property type="molecule type" value="Genomic_DNA"/>
</dbReference>
<name>A0ABZ1AGH6_AROEV</name>
<dbReference type="RefSeq" id="WP_407278215.1">
    <property type="nucleotide sequence ID" value="NZ_CP141259.1"/>
</dbReference>
<evidence type="ECO:0000313" key="1">
    <source>
        <dbReference type="EMBL" id="WRL44952.1"/>
    </source>
</evidence>
<evidence type="ECO:0000313" key="2">
    <source>
        <dbReference type="Proteomes" id="UP001626593"/>
    </source>
</evidence>
<organism evidence="1 2">
    <name type="scientific">Aromatoleum evansii</name>
    <name type="common">Azoarcus evansii</name>
    <dbReference type="NCBI Taxonomy" id="59406"/>
    <lineage>
        <taxon>Bacteria</taxon>
        <taxon>Pseudomonadati</taxon>
        <taxon>Pseudomonadota</taxon>
        <taxon>Betaproteobacteria</taxon>
        <taxon>Rhodocyclales</taxon>
        <taxon>Rhodocyclaceae</taxon>
        <taxon>Aromatoleum</taxon>
    </lineage>
</organism>
<sequence>MDQAAELPHLDDAVPAPDSVAELLDLTKQQRNLLLLRPLFQLELNKHSMGAEAAGAVPLFKDLDTHYLVLTALDQMMEGTTIHMGCTPAEVIDRLMAVAQAMKSSLNAAQARRVAEVILDTLDNKANAYREFAFDFFDGPARQTRTVRFRLVSYEPDLEDVYRYRPTAEGYLVYLGMLDLAPEDAQELMEKMLDLLVQRGRFDAALEIAKRARTLSLEYRQFIRDRLMQAYRAPGSVNWTKEVAGKLKDARGHVGARQAEDQRMTEAVREALQSAEEAKTRQDLVQLLKTLQGASVIRANLVSDITVAPEKFLLAQRALFRARRPSGLPDLETRLLPDLLKLGRHVLSDHADDAISGLYPAKWPKVYGLNNVFGLLLERRAEALEPDDEEGEIEPFVPLPEQFPAALVAEVQAWVGRKFEEAGACSVDALLGMAESEGFDRTKQRCLVLMMFRSYSQAETLFPAMCADADGRFEREVAQGSNLHFSRLEGTRS</sequence>
<accession>A0ABZ1AGH6</accession>
<protein>
    <submittedName>
        <fullName evidence="1">Uncharacterized protein</fullName>
    </submittedName>
</protein>
<keyword evidence="2" id="KW-1185">Reference proteome</keyword>
<dbReference type="Proteomes" id="UP001626593">
    <property type="component" value="Chromosome"/>
</dbReference>